<dbReference type="STRING" id="88036.D8S5M8"/>
<dbReference type="SUPFAM" id="SSF53474">
    <property type="entry name" value="alpha/beta-Hydrolases"/>
    <property type="match status" value="1"/>
</dbReference>
<evidence type="ECO:0008006" key="4">
    <source>
        <dbReference type="Google" id="ProtNLM"/>
    </source>
</evidence>
<evidence type="ECO:0000313" key="3">
    <source>
        <dbReference type="Proteomes" id="UP000001514"/>
    </source>
</evidence>
<dbReference type="ESTHER" id="selml-d8s5m8">
    <property type="family name" value="UCP031088"/>
</dbReference>
<dbReference type="FunCoup" id="D8S5M8">
    <property type="interactions" value="770"/>
</dbReference>
<keyword evidence="3" id="KW-1185">Reference proteome</keyword>
<dbReference type="PANTHER" id="PTHR11005">
    <property type="entry name" value="LYSOSOMAL ACID LIPASE-RELATED"/>
    <property type="match status" value="1"/>
</dbReference>
<dbReference type="GO" id="GO:0016298">
    <property type="term" value="F:lipase activity"/>
    <property type="evidence" value="ECO:0000318"/>
    <property type="project" value="GO_Central"/>
</dbReference>
<organism evidence="3">
    <name type="scientific">Selaginella moellendorffii</name>
    <name type="common">Spikemoss</name>
    <dbReference type="NCBI Taxonomy" id="88036"/>
    <lineage>
        <taxon>Eukaryota</taxon>
        <taxon>Viridiplantae</taxon>
        <taxon>Streptophyta</taxon>
        <taxon>Embryophyta</taxon>
        <taxon>Tracheophyta</taxon>
        <taxon>Lycopodiopsida</taxon>
        <taxon>Selaginellales</taxon>
        <taxon>Selaginellaceae</taxon>
        <taxon>Selaginella</taxon>
    </lineage>
</organism>
<dbReference type="AlphaFoldDB" id="D8S5M8"/>
<dbReference type="KEGG" id="smo:SELMODRAFT_177083"/>
<dbReference type="HOGENOM" id="CLU_020280_2_0_1"/>
<evidence type="ECO:0000256" key="1">
    <source>
        <dbReference type="SAM" id="MobiDB-lite"/>
    </source>
</evidence>
<feature type="compositionally biased region" description="Polar residues" evidence="1">
    <location>
        <begin position="37"/>
        <end position="50"/>
    </location>
</feature>
<dbReference type="InterPro" id="IPR029058">
    <property type="entry name" value="AB_hydrolase_fold"/>
</dbReference>
<protein>
    <recommendedName>
        <fullName evidence="4">AB hydrolase-1 domain-containing protein</fullName>
    </recommendedName>
</protein>
<evidence type="ECO:0000313" key="2">
    <source>
        <dbReference type="EMBL" id="EFJ20201.1"/>
    </source>
</evidence>
<dbReference type="eggNOG" id="ENOG502QTR8">
    <property type="taxonomic scope" value="Eukaryota"/>
</dbReference>
<dbReference type="InParanoid" id="D8S5M8"/>
<accession>D8S5M8</accession>
<dbReference type="Gene3D" id="3.40.50.1820">
    <property type="entry name" value="alpha/beta hydrolase"/>
    <property type="match status" value="2"/>
</dbReference>
<dbReference type="GO" id="GO:0006629">
    <property type="term" value="P:lipid metabolic process"/>
    <property type="evidence" value="ECO:0000318"/>
    <property type="project" value="GO_Central"/>
</dbReference>
<dbReference type="Proteomes" id="UP000001514">
    <property type="component" value="Unassembled WGS sequence"/>
</dbReference>
<name>D8S5M8_SELML</name>
<reference evidence="2 3" key="1">
    <citation type="journal article" date="2011" name="Science">
        <title>The Selaginella genome identifies genetic changes associated with the evolution of vascular plants.</title>
        <authorList>
            <person name="Banks J.A."/>
            <person name="Nishiyama T."/>
            <person name="Hasebe M."/>
            <person name="Bowman J.L."/>
            <person name="Gribskov M."/>
            <person name="dePamphilis C."/>
            <person name="Albert V.A."/>
            <person name="Aono N."/>
            <person name="Aoyama T."/>
            <person name="Ambrose B.A."/>
            <person name="Ashton N.W."/>
            <person name="Axtell M.J."/>
            <person name="Barker E."/>
            <person name="Barker M.S."/>
            <person name="Bennetzen J.L."/>
            <person name="Bonawitz N.D."/>
            <person name="Chapple C."/>
            <person name="Cheng C."/>
            <person name="Correa L.G."/>
            <person name="Dacre M."/>
            <person name="DeBarry J."/>
            <person name="Dreyer I."/>
            <person name="Elias M."/>
            <person name="Engstrom E.M."/>
            <person name="Estelle M."/>
            <person name="Feng L."/>
            <person name="Finet C."/>
            <person name="Floyd S.K."/>
            <person name="Frommer W.B."/>
            <person name="Fujita T."/>
            <person name="Gramzow L."/>
            <person name="Gutensohn M."/>
            <person name="Harholt J."/>
            <person name="Hattori M."/>
            <person name="Heyl A."/>
            <person name="Hirai T."/>
            <person name="Hiwatashi Y."/>
            <person name="Ishikawa M."/>
            <person name="Iwata M."/>
            <person name="Karol K.G."/>
            <person name="Koehler B."/>
            <person name="Kolukisaoglu U."/>
            <person name="Kubo M."/>
            <person name="Kurata T."/>
            <person name="Lalonde S."/>
            <person name="Li K."/>
            <person name="Li Y."/>
            <person name="Litt A."/>
            <person name="Lyons E."/>
            <person name="Manning G."/>
            <person name="Maruyama T."/>
            <person name="Michael T.P."/>
            <person name="Mikami K."/>
            <person name="Miyazaki S."/>
            <person name="Morinaga S."/>
            <person name="Murata T."/>
            <person name="Mueller-Roeber B."/>
            <person name="Nelson D.R."/>
            <person name="Obara M."/>
            <person name="Oguri Y."/>
            <person name="Olmstead R.G."/>
            <person name="Onodera N."/>
            <person name="Petersen B.L."/>
            <person name="Pils B."/>
            <person name="Prigge M."/>
            <person name="Rensing S.A."/>
            <person name="Riano-Pachon D.M."/>
            <person name="Roberts A.W."/>
            <person name="Sato Y."/>
            <person name="Scheller H.V."/>
            <person name="Schulz B."/>
            <person name="Schulz C."/>
            <person name="Shakirov E.V."/>
            <person name="Shibagaki N."/>
            <person name="Shinohara N."/>
            <person name="Shippen D.E."/>
            <person name="Soerensen I."/>
            <person name="Sotooka R."/>
            <person name="Sugimoto N."/>
            <person name="Sugita M."/>
            <person name="Sumikawa N."/>
            <person name="Tanurdzic M."/>
            <person name="Theissen G."/>
            <person name="Ulvskov P."/>
            <person name="Wakazuki S."/>
            <person name="Weng J.K."/>
            <person name="Willats W.W."/>
            <person name="Wipf D."/>
            <person name="Wolf P.G."/>
            <person name="Yang L."/>
            <person name="Zimmer A.D."/>
            <person name="Zhu Q."/>
            <person name="Mitros T."/>
            <person name="Hellsten U."/>
            <person name="Loque D."/>
            <person name="Otillar R."/>
            <person name="Salamov A."/>
            <person name="Schmutz J."/>
            <person name="Shapiro H."/>
            <person name="Lindquist E."/>
            <person name="Lucas S."/>
            <person name="Rokhsar D."/>
            <person name="Grigoriev I.V."/>
        </authorList>
    </citation>
    <scope>NUCLEOTIDE SEQUENCE [LARGE SCALE GENOMIC DNA]</scope>
</reference>
<gene>
    <name evidence="2" type="ORF">SELMODRAFT_177083</name>
</gene>
<dbReference type="PIRSF" id="PIRSF031088">
    <property type="entry name" value="UCP031088_abhydr"/>
    <property type="match status" value="1"/>
</dbReference>
<feature type="region of interest" description="Disordered" evidence="1">
    <location>
        <begin position="37"/>
        <end position="66"/>
    </location>
</feature>
<dbReference type="InterPro" id="IPR016969">
    <property type="entry name" value="UCP031088_abhydr"/>
</dbReference>
<sequence>MLRFSGAAIALRPRSLPALSIAARARAAEGLRFFASPTKNSSSAQCSQSDGAVKESDGKVTSPEEVEFLKEKPDTCTGDELHYVSVAGGKWKLALWRYLPVRSAPARNHPLLLLSGVATNALGFDLDPSVSFARYMSSNGFDTWILEMRAAGLSKNEEEEEQLKTSDPNKTASQLSSTVVELAEKLRAVVNEGQSRVLSARLAEQLSSILEDAQLSHRYQEIKDRLVKLLEERKNAAFTSQLIDLSNRLTRLLEETQVSVSRVRDLQSRLTSTVDEFQKFLDLIVKYDWDFDHYLEEDVPAAIEYVRNKCNPKDGKLLGVGHSMGGIILYALLASKGKDSGIAAAVTLASSLDYSASNSSLHMLLPLADPAQVLNVPVVPLGAIMQAVYPLVCRPPYALAWLGYNVSASGMMDPDLYKKLVYNNFCTVPAKLLLQLRTAFQRGGLKSRDGNVMYKDLLSKSEVPVYAIAGDADLVCPPSAVIDTVCTLPTERGKYEVFGGRHNRHYGHYDLLVSRTAKTEVFPAILKFFEKHDMLQ</sequence>
<dbReference type="Gramene" id="EFJ20201">
    <property type="protein sequence ID" value="EFJ20201"/>
    <property type="gene ID" value="SELMODRAFT_177083"/>
</dbReference>
<dbReference type="OMA" id="GDQDAIC"/>
<dbReference type="EMBL" id="GL377603">
    <property type="protein sequence ID" value="EFJ20201.1"/>
    <property type="molecule type" value="Genomic_DNA"/>
</dbReference>
<proteinExistence type="predicted"/>